<evidence type="ECO:0000256" key="1">
    <source>
        <dbReference type="ARBA" id="ARBA00007623"/>
    </source>
</evidence>
<dbReference type="InterPro" id="IPR000169">
    <property type="entry name" value="Pept_cys_AS"/>
</dbReference>
<name>A0A2J8L1V9_PANTR</name>
<evidence type="ECO:0000256" key="4">
    <source>
        <dbReference type="ARBA" id="ARBA00022807"/>
    </source>
</evidence>
<organism evidence="8 9">
    <name type="scientific">Pan troglodytes</name>
    <name type="common">Chimpanzee</name>
    <dbReference type="NCBI Taxonomy" id="9598"/>
    <lineage>
        <taxon>Eukaryota</taxon>
        <taxon>Metazoa</taxon>
        <taxon>Chordata</taxon>
        <taxon>Craniata</taxon>
        <taxon>Vertebrata</taxon>
        <taxon>Euteleostomi</taxon>
        <taxon>Mammalia</taxon>
        <taxon>Eutheria</taxon>
        <taxon>Euarchontoglires</taxon>
        <taxon>Primates</taxon>
        <taxon>Haplorrhini</taxon>
        <taxon>Catarrhini</taxon>
        <taxon>Hominidae</taxon>
        <taxon>Pan</taxon>
    </lineage>
</organism>
<dbReference type="Pfam" id="PF00648">
    <property type="entry name" value="Peptidase_C2"/>
    <property type="match status" value="1"/>
</dbReference>
<keyword evidence="3" id="KW-0378">Hydrolase</keyword>
<dbReference type="PROSITE" id="PS50203">
    <property type="entry name" value="CALPAIN_CAT"/>
    <property type="match status" value="1"/>
</dbReference>
<dbReference type="Proteomes" id="UP000236370">
    <property type="component" value="Unassembled WGS sequence"/>
</dbReference>
<dbReference type="GO" id="GO:0004198">
    <property type="term" value="F:calcium-dependent cysteine-type endopeptidase activity"/>
    <property type="evidence" value="ECO:0007669"/>
    <property type="project" value="InterPro"/>
</dbReference>
<evidence type="ECO:0000256" key="5">
    <source>
        <dbReference type="PIRSR" id="PIRSR622684-1"/>
    </source>
</evidence>
<protein>
    <submittedName>
        <fullName evidence="8">CAPN14 isoform 1</fullName>
    </submittedName>
</protein>
<dbReference type="InterPro" id="IPR038765">
    <property type="entry name" value="Papain-like_cys_pep_sf"/>
</dbReference>
<dbReference type="STRING" id="9598.ENSPTRP00000055789"/>
<evidence type="ECO:0000259" key="7">
    <source>
        <dbReference type="PROSITE" id="PS50203"/>
    </source>
</evidence>
<accession>A0A2J8L1V9</accession>
<feature type="active site" evidence="5">
    <location>
        <position position="101"/>
    </location>
</feature>
<proteinExistence type="inferred from homology"/>
<evidence type="ECO:0000313" key="9">
    <source>
        <dbReference type="Proteomes" id="UP000236370"/>
    </source>
</evidence>
<dbReference type="PRINTS" id="PR00704">
    <property type="entry name" value="CALPAIN"/>
</dbReference>
<comment type="caution">
    <text evidence="8">The sequence shown here is derived from an EMBL/GenBank/DDBJ whole genome shotgun (WGS) entry which is preliminary data.</text>
</comment>
<gene>
    <name evidence="8" type="ORF">CK820_G0033607</name>
</gene>
<sequence length="143" mass="16557">MSLWPPFRCRWKLAPRYSRRASPQQPQQDFEALLAECLRNGCLFEDTSFPATLSSIGSGSLLQKLPPRLQWKRPPELHSNPQFYFAKAKRLDLCQGIVGDCWFLAALQALALHQDILSRVVPLNQSFTEKYAGIFRFWALWFL</sequence>
<feature type="domain" description="Calpain catalytic" evidence="7">
    <location>
        <begin position="43"/>
        <end position="137"/>
    </location>
</feature>
<keyword evidence="4" id="KW-0788">Thiol protease</keyword>
<dbReference type="InterPro" id="IPR001300">
    <property type="entry name" value="Peptidase_C2_calpain_cat"/>
</dbReference>
<dbReference type="PANTHER" id="PTHR10183:SF302">
    <property type="entry name" value="CALPAIN-14"/>
    <property type="match status" value="1"/>
</dbReference>
<reference evidence="8 9" key="1">
    <citation type="submission" date="2017-12" db="EMBL/GenBank/DDBJ databases">
        <title>High-resolution comparative analysis of great ape genomes.</title>
        <authorList>
            <person name="Pollen A."/>
            <person name="Hastie A."/>
            <person name="Hormozdiari F."/>
            <person name="Dougherty M."/>
            <person name="Liu R."/>
            <person name="Chaisson M."/>
            <person name="Hoppe E."/>
            <person name="Hill C."/>
            <person name="Pang A."/>
            <person name="Hillier L."/>
            <person name="Baker C."/>
            <person name="Armstrong J."/>
            <person name="Shendure J."/>
            <person name="Paten B."/>
            <person name="Wilson R."/>
            <person name="Chao H."/>
            <person name="Schneider V."/>
            <person name="Ventura M."/>
            <person name="Kronenberg Z."/>
            <person name="Murali S."/>
            <person name="Gordon D."/>
            <person name="Cantsilieris S."/>
            <person name="Munson K."/>
            <person name="Nelson B."/>
            <person name="Raja A."/>
            <person name="Underwood J."/>
            <person name="Diekhans M."/>
            <person name="Fiddes I."/>
            <person name="Haussler D."/>
            <person name="Eichler E."/>
        </authorList>
    </citation>
    <scope>NUCLEOTIDE SEQUENCE [LARGE SCALE GENOMIC DNA]</scope>
    <source>
        <strain evidence="8">Yerkes chimp pedigree #C0471</strain>
    </source>
</reference>
<dbReference type="SUPFAM" id="SSF54001">
    <property type="entry name" value="Cysteine proteinases"/>
    <property type="match status" value="1"/>
</dbReference>
<dbReference type="PROSITE" id="PS00139">
    <property type="entry name" value="THIOL_PROTEASE_CYS"/>
    <property type="match status" value="1"/>
</dbReference>
<evidence type="ECO:0000256" key="3">
    <source>
        <dbReference type="ARBA" id="ARBA00022801"/>
    </source>
</evidence>
<dbReference type="SMR" id="A0A2J8L1V9"/>
<evidence type="ECO:0000256" key="2">
    <source>
        <dbReference type="ARBA" id="ARBA00022670"/>
    </source>
</evidence>
<dbReference type="InterPro" id="IPR022684">
    <property type="entry name" value="Calpain_cysteine_protease"/>
</dbReference>
<comment type="similarity">
    <text evidence="1">Belongs to the peptidase C2 family.</text>
</comment>
<dbReference type="PANTHER" id="PTHR10183">
    <property type="entry name" value="CALPAIN"/>
    <property type="match status" value="1"/>
</dbReference>
<evidence type="ECO:0000313" key="8">
    <source>
        <dbReference type="EMBL" id="PNI41252.1"/>
    </source>
</evidence>
<comment type="caution">
    <text evidence="6">Lacks conserved residue(s) required for the propagation of feature annotation.</text>
</comment>
<dbReference type="AlphaFoldDB" id="A0A2J8L1V9"/>
<dbReference type="GO" id="GO:0006508">
    <property type="term" value="P:proteolysis"/>
    <property type="evidence" value="ECO:0007669"/>
    <property type="project" value="UniProtKB-KW"/>
</dbReference>
<evidence type="ECO:0000256" key="6">
    <source>
        <dbReference type="PROSITE-ProRule" id="PRU00239"/>
    </source>
</evidence>
<keyword evidence="2" id="KW-0645">Protease</keyword>
<dbReference type="EMBL" id="NBAG03000318">
    <property type="protein sequence ID" value="PNI41252.1"/>
    <property type="molecule type" value="Genomic_DNA"/>
</dbReference>